<sequence>MGCFLNCFGAKKECRRRKLNKRVIPKDQRIGCNESAKRVQLLHNVPPCRNVCEESGERVLPVVAGQREACDEPLQRTGCDEPLCPAISLSQDLTEKAETPIVESSDKLQEQLSFGTRKKVTFDLNVKTYEETSTHEIRDYESEEEKESEDKKEERDESSIIMQRHGSETPLAEKEVNSPLPLSRTGPEEMKTLSSNQNTRDRSQYVHSVLNPVENLAQWKVVKKRSKPPLIQQKENTNLDQELQIPFSLEPIFKVSPCSSSPKSDWSKSPKEELVVDASLSNWLGSSETTPSTKTSNLSIGNESAERSMSQRSNSPRSHEDRPILGALTVEELIHFSATSSPRKSPSRSLDEMPILGTVGSYWSHTGQAVDSSSSGSSYKGIPNTTSKYREDKRVNWHSTPFETRLERALIKGEAYAS</sequence>
<keyword evidence="3" id="KW-1185">Reference proteome</keyword>
<dbReference type="InterPro" id="IPR039300">
    <property type="entry name" value="JASON"/>
</dbReference>
<accession>A0A835LKT5</accession>
<dbReference type="OrthoDB" id="1925835at2759"/>
<feature type="compositionally biased region" description="Basic and acidic residues" evidence="1">
    <location>
        <begin position="165"/>
        <end position="176"/>
    </location>
</feature>
<evidence type="ECO:0000313" key="2">
    <source>
        <dbReference type="EMBL" id="KAF9590981.1"/>
    </source>
</evidence>
<dbReference type="PANTHER" id="PTHR33318">
    <property type="entry name" value="ASPARTYL/GLUTAMYL-TRNA(ASN/GLN) AMIDOTRANSFERASE SUBUNIT"/>
    <property type="match status" value="1"/>
</dbReference>
<gene>
    <name evidence="2" type="ORF">IFM89_000526</name>
</gene>
<feature type="compositionally biased region" description="Basic and acidic residues" evidence="1">
    <location>
        <begin position="148"/>
        <end position="158"/>
    </location>
</feature>
<dbReference type="EMBL" id="JADFTS010000008">
    <property type="protein sequence ID" value="KAF9590981.1"/>
    <property type="molecule type" value="Genomic_DNA"/>
</dbReference>
<proteinExistence type="predicted"/>
<reference evidence="2 3" key="1">
    <citation type="submission" date="2020-10" db="EMBL/GenBank/DDBJ databases">
        <title>The Coptis chinensis genome and diversification of protoberbering-type alkaloids.</title>
        <authorList>
            <person name="Wang B."/>
            <person name="Shu S."/>
            <person name="Song C."/>
            <person name="Liu Y."/>
        </authorList>
    </citation>
    <scope>NUCLEOTIDE SEQUENCE [LARGE SCALE GENOMIC DNA]</scope>
    <source>
        <strain evidence="2">HL-2020</strain>
        <tissue evidence="2">Leaf</tissue>
    </source>
</reference>
<name>A0A835LKT5_9MAGN</name>
<feature type="region of interest" description="Disordered" evidence="1">
    <location>
        <begin position="280"/>
        <end position="324"/>
    </location>
</feature>
<dbReference type="GO" id="GO:0007142">
    <property type="term" value="P:male meiosis II"/>
    <property type="evidence" value="ECO:0007669"/>
    <property type="project" value="InterPro"/>
</dbReference>
<dbReference type="AlphaFoldDB" id="A0A835LKT5"/>
<feature type="compositionally biased region" description="Polar residues" evidence="1">
    <location>
        <begin position="280"/>
        <end position="316"/>
    </location>
</feature>
<feature type="compositionally biased region" description="Basic and acidic residues" evidence="1">
    <location>
        <begin position="131"/>
        <end position="140"/>
    </location>
</feature>
<evidence type="ECO:0000313" key="3">
    <source>
        <dbReference type="Proteomes" id="UP000631114"/>
    </source>
</evidence>
<protein>
    <submittedName>
        <fullName evidence="2">Uncharacterized protein</fullName>
    </submittedName>
</protein>
<dbReference type="PANTHER" id="PTHR33318:SF4">
    <property type="entry name" value="OS04G0511700 PROTEIN"/>
    <property type="match status" value="1"/>
</dbReference>
<feature type="region of interest" description="Disordered" evidence="1">
    <location>
        <begin position="367"/>
        <end position="392"/>
    </location>
</feature>
<dbReference type="Proteomes" id="UP000631114">
    <property type="component" value="Unassembled WGS sequence"/>
</dbReference>
<evidence type="ECO:0000256" key="1">
    <source>
        <dbReference type="SAM" id="MobiDB-lite"/>
    </source>
</evidence>
<comment type="caution">
    <text evidence="2">The sequence shown here is derived from an EMBL/GenBank/DDBJ whole genome shotgun (WGS) entry which is preliminary data.</text>
</comment>
<feature type="region of interest" description="Disordered" evidence="1">
    <location>
        <begin position="131"/>
        <end position="206"/>
    </location>
</feature>
<organism evidence="2 3">
    <name type="scientific">Coptis chinensis</name>
    <dbReference type="NCBI Taxonomy" id="261450"/>
    <lineage>
        <taxon>Eukaryota</taxon>
        <taxon>Viridiplantae</taxon>
        <taxon>Streptophyta</taxon>
        <taxon>Embryophyta</taxon>
        <taxon>Tracheophyta</taxon>
        <taxon>Spermatophyta</taxon>
        <taxon>Magnoliopsida</taxon>
        <taxon>Ranunculales</taxon>
        <taxon>Ranunculaceae</taxon>
        <taxon>Coptidoideae</taxon>
        <taxon>Coptis</taxon>
    </lineage>
</organism>